<keyword evidence="3" id="KW-1185">Reference proteome</keyword>
<gene>
    <name evidence="2" type="ORF">PIB30_056430</name>
</gene>
<reference evidence="2 3" key="1">
    <citation type="journal article" date="2023" name="Plants (Basel)">
        <title>Bridging the Gap: Combining Genomics and Transcriptomics Approaches to Understand Stylosanthes scabra, an Orphan Legume from the Brazilian Caatinga.</title>
        <authorList>
            <person name="Ferreira-Neto J.R.C."/>
            <person name="da Silva M.D."/>
            <person name="Binneck E."/>
            <person name="de Melo N.F."/>
            <person name="da Silva R.H."/>
            <person name="de Melo A.L.T.M."/>
            <person name="Pandolfi V."/>
            <person name="Bustamante F.O."/>
            <person name="Brasileiro-Vidal A.C."/>
            <person name="Benko-Iseppon A.M."/>
        </authorList>
    </citation>
    <scope>NUCLEOTIDE SEQUENCE [LARGE SCALE GENOMIC DNA]</scope>
    <source>
        <tissue evidence="2">Leaves</tissue>
    </source>
</reference>
<protein>
    <submittedName>
        <fullName evidence="2">Uncharacterized protein</fullName>
    </submittedName>
</protein>
<feature type="compositionally biased region" description="Low complexity" evidence="1">
    <location>
        <begin position="37"/>
        <end position="52"/>
    </location>
</feature>
<dbReference type="EMBL" id="JASCZI010030659">
    <property type="protein sequence ID" value="MED6124154.1"/>
    <property type="molecule type" value="Genomic_DNA"/>
</dbReference>
<proteinExistence type="predicted"/>
<name>A0ABU6RJV1_9FABA</name>
<evidence type="ECO:0000313" key="2">
    <source>
        <dbReference type="EMBL" id="MED6124154.1"/>
    </source>
</evidence>
<evidence type="ECO:0000256" key="1">
    <source>
        <dbReference type="SAM" id="MobiDB-lite"/>
    </source>
</evidence>
<organism evidence="2 3">
    <name type="scientific">Stylosanthes scabra</name>
    <dbReference type="NCBI Taxonomy" id="79078"/>
    <lineage>
        <taxon>Eukaryota</taxon>
        <taxon>Viridiplantae</taxon>
        <taxon>Streptophyta</taxon>
        <taxon>Embryophyta</taxon>
        <taxon>Tracheophyta</taxon>
        <taxon>Spermatophyta</taxon>
        <taxon>Magnoliopsida</taxon>
        <taxon>eudicotyledons</taxon>
        <taxon>Gunneridae</taxon>
        <taxon>Pentapetalae</taxon>
        <taxon>rosids</taxon>
        <taxon>fabids</taxon>
        <taxon>Fabales</taxon>
        <taxon>Fabaceae</taxon>
        <taxon>Papilionoideae</taxon>
        <taxon>50 kb inversion clade</taxon>
        <taxon>dalbergioids sensu lato</taxon>
        <taxon>Dalbergieae</taxon>
        <taxon>Pterocarpus clade</taxon>
        <taxon>Stylosanthes</taxon>
    </lineage>
</organism>
<dbReference type="Proteomes" id="UP001341840">
    <property type="component" value="Unassembled WGS sequence"/>
</dbReference>
<evidence type="ECO:0000313" key="3">
    <source>
        <dbReference type="Proteomes" id="UP001341840"/>
    </source>
</evidence>
<comment type="caution">
    <text evidence="2">The sequence shown here is derived from an EMBL/GenBank/DDBJ whole genome shotgun (WGS) entry which is preliminary data.</text>
</comment>
<feature type="region of interest" description="Disordered" evidence="1">
    <location>
        <begin position="29"/>
        <end position="97"/>
    </location>
</feature>
<accession>A0ABU6RJV1</accession>
<feature type="compositionally biased region" description="Low complexity" evidence="1">
    <location>
        <begin position="59"/>
        <end position="68"/>
    </location>
</feature>
<sequence>MEQVVQELQIENAELCYTAENLKLWALSQPKHRPRSRSCTPPRRQPRTSSGQRCRESSSSEIDSSSQDSYERGRKPFRRYKKTKERDNTPLIDGHTPFQVEFSRSSLPRAL</sequence>